<dbReference type="EMBL" id="BMHB01000001">
    <property type="protein sequence ID" value="GGI10790.1"/>
    <property type="molecule type" value="Genomic_DNA"/>
</dbReference>
<evidence type="ECO:0000313" key="1">
    <source>
        <dbReference type="EMBL" id="GGI10790.1"/>
    </source>
</evidence>
<dbReference type="AlphaFoldDB" id="A0A8J3AJF9"/>
<proteinExistence type="predicted"/>
<reference evidence="2" key="1">
    <citation type="journal article" date="2019" name="Int. J. Syst. Evol. Microbiol.">
        <title>The Global Catalogue of Microorganisms (GCM) 10K type strain sequencing project: providing services to taxonomists for standard genome sequencing and annotation.</title>
        <authorList>
            <consortium name="The Broad Institute Genomics Platform"/>
            <consortium name="The Broad Institute Genome Sequencing Center for Infectious Disease"/>
            <person name="Wu L."/>
            <person name="Ma J."/>
        </authorList>
    </citation>
    <scope>NUCLEOTIDE SEQUENCE [LARGE SCALE GENOMIC DNA]</scope>
    <source>
        <strain evidence="2">CGMCC 1.14993</strain>
    </source>
</reference>
<dbReference type="Proteomes" id="UP000626244">
    <property type="component" value="Unassembled WGS sequence"/>
</dbReference>
<dbReference type="OrthoDB" id="2934253at2"/>
<keyword evidence="2" id="KW-1185">Reference proteome</keyword>
<accession>A0A8J3AJF9</accession>
<organism evidence="1 2">
    <name type="scientific">Gottfriedia solisilvae</name>
    <dbReference type="NCBI Taxonomy" id="1516104"/>
    <lineage>
        <taxon>Bacteria</taxon>
        <taxon>Bacillati</taxon>
        <taxon>Bacillota</taxon>
        <taxon>Bacilli</taxon>
        <taxon>Bacillales</taxon>
        <taxon>Bacillaceae</taxon>
        <taxon>Gottfriedia</taxon>
    </lineage>
</organism>
<dbReference type="RefSeq" id="WP_087998749.1">
    <property type="nucleotide sequence ID" value="NZ_BMHB01000001.1"/>
</dbReference>
<evidence type="ECO:0000313" key="2">
    <source>
        <dbReference type="Proteomes" id="UP000626244"/>
    </source>
</evidence>
<protein>
    <submittedName>
        <fullName evidence="1">Uncharacterized protein</fullName>
    </submittedName>
</protein>
<gene>
    <name evidence="1" type="ORF">GCM10007380_04570</name>
</gene>
<name>A0A8J3AJF9_9BACI</name>
<comment type="caution">
    <text evidence="1">The sequence shown here is derived from an EMBL/GenBank/DDBJ whole genome shotgun (WGS) entry which is preliminary data.</text>
</comment>
<sequence>MSTENPNDGYPFPILGVNLASENNVKLNEDTYEVYVNDEFVGHKTLKTAGEKLSDVEDFLRIQGIHDFSSALRGDHFMIQTNGDFEHLKEALSVYFNNR</sequence>